<feature type="compositionally biased region" description="Low complexity" evidence="3">
    <location>
        <begin position="191"/>
        <end position="204"/>
    </location>
</feature>
<evidence type="ECO:0000313" key="5">
    <source>
        <dbReference type="EMBL" id="ACD11904.1"/>
    </source>
</evidence>
<dbReference type="InterPro" id="IPR000504">
    <property type="entry name" value="RRM_dom"/>
</dbReference>
<dbReference type="InterPro" id="IPR012677">
    <property type="entry name" value="Nucleotide-bd_a/b_plait_sf"/>
</dbReference>
<feature type="compositionally biased region" description="Gly residues" evidence="3">
    <location>
        <begin position="138"/>
        <end position="155"/>
    </location>
</feature>
<dbReference type="EMBL" id="EU252328">
    <property type="protein sequence ID" value="ACD11904.1"/>
    <property type="molecule type" value="mRNA"/>
</dbReference>
<accession>A0A0U1SPG7</accession>
<dbReference type="SMART" id="SM00360">
    <property type="entry name" value="RRM"/>
    <property type="match status" value="1"/>
</dbReference>
<dbReference type="FunFam" id="3.30.70.330:FF:001074">
    <property type="entry name" value="Splicing factor, arginine/serine-rich 7"/>
    <property type="match status" value="1"/>
</dbReference>
<feature type="domain" description="RRM" evidence="4">
    <location>
        <begin position="28"/>
        <end position="101"/>
    </location>
</feature>
<dbReference type="InterPro" id="IPR050907">
    <property type="entry name" value="SRSF"/>
</dbReference>
<dbReference type="PROSITE" id="PS50102">
    <property type="entry name" value="RRM"/>
    <property type="match status" value="1"/>
</dbReference>
<feature type="compositionally biased region" description="Basic and acidic residues" evidence="3">
    <location>
        <begin position="177"/>
        <end position="189"/>
    </location>
</feature>
<dbReference type="AlphaFoldDB" id="A0A0U1SPG7"/>
<dbReference type="CDD" id="cd12373">
    <property type="entry name" value="RRM_SRSF3_like"/>
    <property type="match status" value="1"/>
</dbReference>
<proteinExistence type="evidence at transcript level"/>
<keyword evidence="1 2" id="KW-0694">RNA-binding</keyword>
<dbReference type="GO" id="GO:0003723">
    <property type="term" value="F:RNA binding"/>
    <property type="evidence" value="ECO:0007669"/>
    <property type="project" value="UniProtKB-UniRule"/>
</dbReference>
<name>A0A0U1SPG7_ISOMC</name>
<dbReference type="Gene3D" id="3.30.70.330">
    <property type="match status" value="1"/>
</dbReference>
<evidence type="ECO:0000256" key="2">
    <source>
        <dbReference type="PROSITE-ProRule" id="PRU00176"/>
    </source>
</evidence>
<reference evidence="5" key="1">
    <citation type="submission" date="2007-10" db="EMBL/GenBank/DDBJ databases">
        <title>Classification and functional annotation of ESTs from venom glands of Isometrus maculatus.</title>
        <authorList>
            <person name="Li W."/>
            <person name="Ma Y."/>
            <person name="Zhao R."/>
            <person name="Cao Z."/>
        </authorList>
    </citation>
    <scope>NUCLEOTIDE SEQUENCE</scope>
    <source>
        <tissue evidence="5">Venom gland</tissue>
    </source>
</reference>
<protein>
    <recommendedName>
        <fullName evidence="4">RRM domain-containing protein</fullName>
    </recommendedName>
</protein>
<organism evidence="5">
    <name type="scientific">Isometrus maculatus</name>
    <name type="common">Lesser brown scorpion</name>
    <name type="synonym">Scorpio maculatus</name>
    <dbReference type="NCBI Taxonomy" id="497827"/>
    <lineage>
        <taxon>Eukaryota</taxon>
        <taxon>Metazoa</taxon>
        <taxon>Ecdysozoa</taxon>
        <taxon>Arthropoda</taxon>
        <taxon>Chelicerata</taxon>
        <taxon>Arachnida</taxon>
        <taxon>Scorpiones</taxon>
        <taxon>Buthida</taxon>
        <taxon>Buthoidea</taxon>
        <taxon>Buthidae</taxon>
        <taxon>Isometrus</taxon>
    </lineage>
</organism>
<dbReference type="PANTHER" id="PTHR23147">
    <property type="entry name" value="SERINE/ARGININE RICH SPLICING FACTOR"/>
    <property type="match status" value="1"/>
</dbReference>
<evidence type="ECO:0000256" key="3">
    <source>
        <dbReference type="SAM" id="MobiDB-lite"/>
    </source>
</evidence>
<dbReference type="Pfam" id="PF00076">
    <property type="entry name" value="RRM_1"/>
    <property type="match status" value="1"/>
</dbReference>
<dbReference type="SUPFAM" id="SSF54928">
    <property type="entry name" value="RNA-binding domain, RBD"/>
    <property type="match status" value="1"/>
</dbReference>
<feature type="non-terminal residue" evidence="5">
    <location>
        <position position="1"/>
    </location>
</feature>
<evidence type="ECO:0000259" key="4">
    <source>
        <dbReference type="PROSITE" id="PS50102"/>
    </source>
</evidence>
<feature type="region of interest" description="Disordered" evidence="3">
    <location>
        <begin position="98"/>
        <end position="214"/>
    </location>
</feature>
<evidence type="ECO:0000256" key="1">
    <source>
        <dbReference type="ARBA" id="ARBA00022884"/>
    </source>
</evidence>
<dbReference type="InterPro" id="IPR035979">
    <property type="entry name" value="RBD_domain_sf"/>
</dbReference>
<sequence>QKQLLVRPDHSLFLVFHLKNSIESMKPTSVFVGGLGDNLSRDDLEREFSKYGKLNSIWVAQNPPGFAFIEYDDDRDADEAIKNMNGVVINGSRIRVEMSRGSGRGGRGGRGRGRGGWRDERGRGGRGGMRGRFRGGRDSGFGGRGGFGRRQGGGYDSYRSSGQQSSGGWGRRGGSRMNDRNDYDAHDDLGGDYSKGGSSYRSRSPVGQRLSYGS</sequence>